<dbReference type="EMBL" id="FOCQ01000001">
    <property type="protein sequence ID" value="SEM71627.1"/>
    <property type="molecule type" value="Genomic_DNA"/>
</dbReference>
<protein>
    <submittedName>
        <fullName evidence="1">Uncharacterized protein</fullName>
    </submittedName>
</protein>
<gene>
    <name evidence="1" type="ORF">SAMN05444955_101229</name>
</gene>
<keyword evidence="2" id="KW-1185">Reference proteome</keyword>
<proteinExistence type="predicted"/>
<organism evidence="1 2">
    <name type="scientific">Lihuaxuella thermophila</name>
    <dbReference type="NCBI Taxonomy" id="1173111"/>
    <lineage>
        <taxon>Bacteria</taxon>
        <taxon>Bacillati</taxon>
        <taxon>Bacillota</taxon>
        <taxon>Bacilli</taxon>
        <taxon>Bacillales</taxon>
        <taxon>Thermoactinomycetaceae</taxon>
        <taxon>Lihuaxuella</taxon>
    </lineage>
</organism>
<reference evidence="1 2" key="1">
    <citation type="submission" date="2016-10" db="EMBL/GenBank/DDBJ databases">
        <authorList>
            <person name="de Groot N.N."/>
        </authorList>
    </citation>
    <scope>NUCLEOTIDE SEQUENCE [LARGE SCALE GENOMIC DNA]</scope>
    <source>
        <strain evidence="1 2">DSM 46701</strain>
    </source>
</reference>
<evidence type="ECO:0000313" key="2">
    <source>
        <dbReference type="Proteomes" id="UP000199695"/>
    </source>
</evidence>
<sequence length="36" mass="4049">MVKFGKPLKRLIRLLPQKLPGGLQQKVKYAGGIIKM</sequence>
<evidence type="ECO:0000313" key="1">
    <source>
        <dbReference type="EMBL" id="SEM71627.1"/>
    </source>
</evidence>
<dbReference type="AlphaFoldDB" id="A0A1H8AQ30"/>
<dbReference type="STRING" id="1173111.SAMN05444955_101229"/>
<name>A0A1H8AQ30_9BACL</name>
<accession>A0A1H8AQ30</accession>
<dbReference type="Proteomes" id="UP000199695">
    <property type="component" value="Unassembled WGS sequence"/>
</dbReference>